<organism evidence="2">
    <name type="scientific">Amblyomma triste</name>
    <name type="common">Neotropical tick</name>
    <dbReference type="NCBI Taxonomy" id="251400"/>
    <lineage>
        <taxon>Eukaryota</taxon>
        <taxon>Metazoa</taxon>
        <taxon>Ecdysozoa</taxon>
        <taxon>Arthropoda</taxon>
        <taxon>Chelicerata</taxon>
        <taxon>Arachnida</taxon>
        <taxon>Acari</taxon>
        <taxon>Parasitiformes</taxon>
        <taxon>Ixodida</taxon>
        <taxon>Ixodoidea</taxon>
        <taxon>Ixodidae</taxon>
        <taxon>Amblyomminae</taxon>
        <taxon>Amblyomma</taxon>
    </lineage>
</organism>
<proteinExistence type="evidence at transcript level"/>
<evidence type="ECO:0000313" key="2">
    <source>
        <dbReference type="EMBL" id="JAC27762.1"/>
    </source>
</evidence>
<reference evidence="2" key="1">
    <citation type="submission" date="2014-03" db="EMBL/GenBank/DDBJ databases">
        <title>The sialotranscriptome of Amblyomma triste, Amblyomma parvum and Amblyomma cajennense ticks, uncovered by 454-based RNA-seq.</title>
        <authorList>
            <person name="Garcia G.R."/>
            <person name="Gardinassi L.G."/>
            <person name="Ribeiro J.M."/>
            <person name="Anatriello E."/>
            <person name="Ferreira B.R."/>
            <person name="Moreira H.N."/>
            <person name="Mafra C."/>
            <person name="Olegario M.M."/>
            <person name="Szabo P.J."/>
            <person name="Miranda-Santos I.K."/>
            <person name="Maruyama S.R."/>
        </authorList>
    </citation>
    <scope>NUCLEOTIDE SEQUENCE</scope>
    <source>
        <strain evidence="2">Mato Grasso do Sul</strain>
        <tissue evidence="2">Salivary glands</tissue>
    </source>
</reference>
<name>A0A023G277_AMBTT</name>
<dbReference type="EMBL" id="GBBM01007656">
    <property type="protein sequence ID" value="JAC27762.1"/>
    <property type="molecule type" value="mRNA"/>
</dbReference>
<sequence length="122" mass="14328">MSRFSSRLWCFIIISLAESLCSKLQSNLLTSSREGRGVAFFLTCTIDTQTECAQLNACNNNSNRRISKLNLRFYTQLLHKISELLTEKRKKKKLSYAHIGLHERYRLRYPGRESYRCMVNAW</sequence>
<feature type="signal peptide" evidence="1">
    <location>
        <begin position="1"/>
        <end position="19"/>
    </location>
</feature>
<keyword evidence="1" id="KW-0732">Signal</keyword>
<accession>A0A023G277</accession>
<feature type="chain" id="PRO_5001518015" evidence="1">
    <location>
        <begin position="20"/>
        <end position="122"/>
    </location>
</feature>
<protein>
    <submittedName>
        <fullName evidence="2">Putative secreted protein</fullName>
    </submittedName>
</protein>
<evidence type="ECO:0000256" key="1">
    <source>
        <dbReference type="SAM" id="SignalP"/>
    </source>
</evidence>
<dbReference type="AlphaFoldDB" id="A0A023G277"/>